<gene>
    <name evidence="2" type="ORF">JX265_007915</name>
</gene>
<organism evidence="2 3">
    <name type="scientific">Neoarthrinium moseri</name>
    <dbReference type="NCBI Taxonomy" id="1658444"/>
    <lineage>
        <taxon>Eukaryota</taxon>
        <taxon>Fungi</taxon>
        <taxon>Dikarya</taxon>
        <taxon>Ascomycota</taxon>
        <taxon>Pezizomycotina</taxon>
        <taxon>Sordariomycetes</taxon>
        <taxon>Xylariomycetidae</taxon>
        <taxon>Amphisphaeriales</taxon>
        <taxon>Apiosporaceae</taxon>
        <taxon>Neoarthrinium</taxon>
    </lineage>
</organism>
<proteinExistence type="predicted"/>
<feature type="compositionally biased region" description="Polar residues" evidence="1">
    <location>
        <begin position="114"/>
        <end position="123"/>
    </location>
</feature>
<feature type="region of interest" description="Disordered" evidence="1">
    <location>
        <begin position="69"/>
        <end position="153"/>
    </location>
</feature>
<feature type="compositionally biased region" description="Basic and acidic residues" evidence="1">
    <location>
        <begin position="91"/>
        <end position="108"/>
    </location>
</feature>
<accession>A0A9P9WIX7</accession>
<name>A0A9P9WIX7_9PEZI</name>
<keyword evidence="3" id="KW-1185">Reference proteome</keyword>
<protein>
    <submittedName>
        <fullName evidence="2">Uncharacterized protein</fullName>
    </submittedName>
</protein>
<dbReference type="Proteomes" id="UP000829685">
    <property type="component" value="Unassembled WGS sequence"/>
</dbReference>
<sequence>MQRFIAACLREQAAANARTSAPRAHRQQMVQWLYRGQKRQTARPCIFLARAADDQLDQEVDAATTNILHSSAGDEHGRTVAAARNAATQSEESHHRDENPSSAKDVRELAGQGKKSSTGQKSGVNEPDEEVSRIQLVNNQGQSRRGHGGLDRN</sequence>
<reference evidence="2" key="1">
    <citation type="submission" date="2021-03" db="EMBL/GenBank/DDBJ databases">
        <title>Revisited historic fungal species revealed as producer of novel bioactive compounds through whole genome sequencing and comparative genomics.</title>
        <authorList>
            <person name="Vignolle G.A."/>
            <person name="Hochenegger N."/>
            <person name="Mach R.L."/>
            <person name="Mach-Aigner A.R."/>
            <person name="Javad Rahimi M."/>
            <person name="Salim K.A."/>
            <person name="Chan C.M."/>
            <person name="Lim L.B.L."/>
            <person name="Cai F."/>
            <person name="Druzhinina I.S."/>
            <person name="U'Ren J.M."/>
            <person name="Derntl C."/>
        </authorList>
    </citation>
    <scope>NUCLEOTIDE SEQUENCE</scope>
    <source>
        <strain evidence="2">TUCIM 5799</strain>
    </source>
</reference>
<evidence type="ECO:0000256" key="1">
    <source>
        <dbReference type="SAM" id="MobiDB-lite"/>
    </source>
</evidence>
<dbReference type="EMBL" id="JAFIMR010000021">
    <property type="protein sequence ID" value="KAI1865592.1"/>
    <property type="molecule type" value="Genomic_DNA"/>
</dbReference>
<comment type="caution">
    <text evidence="2">The sequence shown here is derived from an EMBL/GenBank/DDBJ whole genome shotgun (WGS) entry which is preliminary data.</text>
</comment>
<evidence type="ECO:0000313" key="2">
    <source>
        <dbReference type="EMBL" id="KAI1865592.1"/>
    </source>
</evidence>
<dbReference type="AlphaFoldDB" id="A0A9P9WIX7"/>
<evidence type="ECO:0000313" key="3">
    <source>
        <dbReference type="Proteomes" id="UP000829685"/>
    </source>
</evidence>